<evidence type="ECO:0000313" key="3">
    <source>
        <dbReference type="Proteomes" id="UP000198863"/>
    </source>
</evidence>
<dbReference type="EMBL" id="FNCF01000004">
    <property type="protein sequence ID" value="SDG46894.1"/>
    <property type="molecule type" value="Genomic_DNA"/>
</dbReference>
<feature type="transmembrane region" description="Helical" evidence="1">
    <location>
        <begin position="6"/>
        <end position="27"/>
    </location>
</feature>
<reference evidence="3" key="1">
    <citation type="submission" date="2016-10" db="EMBL/GenBank/DDBJ databases">
        <authorList>
            <person name="Varghese N."/>
            <person name="Submissions S."/>
        </authorList>
    </citation>
    <scope>NUCLEOTIDE SEQUENCE [LARGE SCALE GENOMIC DNA]</scope>
    <source>
        <strain evidence="3">DSM 44526</strain>
    </source>
</reference>
<evidence type="ECO:0000313" key="2">
    <source>
        <dbReference type="EMBL" id="SDG46894.1"/>
    </source>
</evidence>
<organism evidence="2 3">
    <name type="scientific">Klenkia brasiliensis</name>
    <dbReference type="NCBI Taxonomy" id="333142"/>
    <lineage>
        <taxon>Bacteria</taxon>
        <taxon>Bacillati</taxon>
        <taxon>Actinomycetota</taxon>
        <taxon>Actinomycetes</taxon>
        <taxon>Geodermatophilales</taxon>
        <taxon>Geodermatophilaceae</taxon>
        <taxon>Klenkia</taxon>
    </lineage>
</organism>
<dbReference type="Proteomes" id="UP000198863">
    <property type="component" value="Unassembled WGS sequence"/>
</dbReference>
<name>A0A1G7UHB8_9ACTN</name>
<accession>A0A1G7UHB8</accession>
<dbReference type="RefSeq" id="WP_091063410.1">
    <property type="nucleotide sequence ID" value="NZ_FNCF01000004.1"/>
</dbReference>
<proteinExistence type="predicted"/>
<dbReference type="AlphaFoldDB" id="A0A1G7UHB8"/>
<sequence length="94" mass="9932">MTVVETLLVFLVAPLAVVLLAYALVMLPAMKARKRYKPGEPWGHEAIWYEPHRPGGGGHGDDHPALGKQAAALAIGETAGHPKRTAAGGARGTW</sequence>
<protein>
    <submittedName>
        <fullName evidence="2">Uncharacterized protein</fullName>
    </submittedName>
</protein>
<keyword evidence="1" id="KW-1133">Transmembrane helix</keyword>
<dbReference type="OrthoDB" id="5193416at2"/>
<keyword evidence="1" id="KW-0812">Transmembrane</keyword>
<keyword evidence="3" id="KW-1185">Reference proteome</keyword>
<keyword evidence="1" id="KW-0472">Membrane</keyword>
<evidence type="ECO:0000256" key="1">
    <source>
        <dbReference type="SAM" id="Phobius"/>
    </source>
</evidence>
<gene>
    <name evidence="2" type="ORF">SAMN05660324_2634</name>
</gene>